<dbReference type="PANTHER" id="PTHR10656:SF40">
    <property type="entry name" value="INOSITOL 1,4,5-TRISPHOSPHATE RECEPTOR-INTERACTING PROTEIN-LIKE 1"/>
    <property type="match status" value="1"/>
</dbReference>
<dbReference type="OrthoDB" id="9034619at2759"/>
<dbReference type="SMART" id="SM01265">
    <property type="entry name" value="Mab-21"/>
    <property type="match status" value="1"/>
</dbReference>
<dbReference type="PANTHER" id="PTHR10656">
    <property type="entry name" value="CELL FATE DETERMINING PROTEIN MAB21-RELATED"/>
    <property type="match status" value="1"/>
</dbReference>
<organism evidence="8 9">
    <name type="scientific">Rhinopomastus cyanomelas</name>
    <name type="common">Common scimitarbill</name>
    <dbReference type="NCBI Taxonomy" id="113115"/>
    <lineage>
        <taxon>Eukaryota</taxon>
        <taxon>Metazoa</taxon>
        <taxon>Chordata</taxon>
        <taxon>Craniata</taxon>
        <taxon>Vertebrata</taxon>
        <taxon>Euteleostomi</taxon>
        <taxon>Archelosauria</taxon>
        <taxon>Archosauria</taxon>
        <taxon>Dinosauria</taxon>
        <taxon>Saurischia</taxon>
        <taxon>Theropoda</taxon>
        <taxon>Coelurosauria</taxon>
        <taxon>Aves</taxon>
        <taxon>Neognathae</taxon>
        <taxon>Neoaves</taxon>
        <taxon>Telluraves</taxon>
        <taxon>Coraciimorphae</taxon>
        <taxon>Bucerotiformes</taxon>
        <taxon>Rhinopomastidae</taxon>
        <taxon>Rhinopomastus</taxon>
    </lineage>
</organism>
<evidence type="ECO:0000313" key="8">
    <source>
        <dbReference type="EMBL" id="NXO05576.1"/>
    </source>
</evidence>
<sequence>ESEDEEDPVDVRDMDAIYARRIQWPGRKLVHRSQEVMELVGDLLRAMQQQFAQRYFLRLQPAIGVGSAFEGWSPCEEDTVYQVILPLKPCHGYLFHVEQDNTGENPAKNPRIRVEVECICSRVQLGDDCLCFFHHFKEELRMKNSPNLLDMICTGSCLDTHKIAAWIQNFVKSVWAAVPQSLCYKMRLLPSLHSCKMELTDASGRALVIEILTGVQQGDSNSFLISQDTQATSTPSTTWLESCAVAEAEFFRYMARQVPRGRWHLKCLYVCARIALGTSLSSDVIKTVVMHLLTTTPLTVWRRVDFLARLQDIMRYLHGCLEKKCLNHFCVGNENKPKGIVLLQECQRAQPGNLFQHLENNPDAHAKALREFEML</sequence>
<name>A0A7L1P250_RHICY</name>
<keyword evidence="6" id="KW-0472">Membrane</keyword>
<dbReference type="Gene3D" id="1.10.1410.40">
    <property type="match status" value="1"/>
</dbReference>
<evidence type="ECO:0000256" key="6">
    <source>
        <dbReference type="ARBA" id="ARBA00023136"/>
    </source>
</evidence>
<evidence type="ECO:0000259" key="7">
    <source>
        <dbReference type="Pfam" id="PF20266"/>
    </source>
</evidence>
<evidence type="ECO:0000256" key="2">
    <source>
        <dbReference type="ARBA" id="ARBA00005554"/>
    </source>
</evidence>
<dbReference type="EMBL" id="VXBP01021241">
    <property type="protein sequence ID" value="NXO05576.1"/>
    <property type="molecule type" value="Genomic_DNA"/>
</dbReference>
<gene>
    <name evidence="8" type="primary">Itpripl1_7</name>
    <name evidence="8" type="ORF">RHICYA_R05637</name>
</gene>
<evidence type="ECO:0000313" key="9">
    <source>
        <dbReference type="Proteomes" id="UP000565785"/>
    </source>
</evidence>
<proteinExistence type="inferred from homology"/>
<evidence type="ECO:0000256" key="3">
    <source>
        <dbReference type="ARBA" id="ARBA00022692"/>
    </source>
</evidence>
<dbReference type="Proteomes" id="UP000565785">
    <property type="component" value="Unassembled WGS sequence"/>
</dbReference>
<dbReference type="InterPro" id="IPR046906">
    <property type="entry name" value="Mab-21_HhH/H2TH-like"/>
</dbReference>
<comment type="subcellular location">
    <subcellularLocation>
        <location evidence="1">Membrane</location>
        <topology evidence="1">Single-pass type I membrane protein</topology>
    </subcellularLocation>
</comment>
<keyword evidence="4" id="KW-0732">Signal</keyword>
<evidence type="ECO:0000256" key="4">
    <source>
        <dbReference type="ARBA" id="ARBA00022729"/>
    </source>
</evidence>
<feature type="domain" description="Mab-21-like HhH/H2TH-like" evidence="7">
    <location>
        <begin position="279"/>
        <end position="358"/>
    </location>
</feature>
<dbReference type="InterPro" id="IPR026250">
    <property type="entry name" value="ITPRIP-like"/>
</dbReference>
<keyword evidence="5" id="KW-1133">Transmembrane helix</keyword>
<dbReference type="AlphaFoldDB" id="A0A7L1P250"/>
<evidence type="ECO:0000256" key="1">
    <source>
        <dbReference type="ARBA" id="ARBA00004479"/>
    </source>
</evidence>
<keyword evidence="3" id="KW-0812">Transmembrane</keyword>
<feature type="non-terminal residue" evidence="8">
    <location>
        <position position="1"/>
    </location>
</feature>
<dbReference type="Pfam" id="PF20266">
    <property type="entry name" value="Mab-21_C"/>
    <property type="match status" value="1"/>
</dbReference>
<protein>
    <submittedName>
        <fullName evidence="8">IPIL1 protein</fullName>
    </submittedName>
</protein>
<dbReference type="PRINTS" id="PR02107">
    <property type="entry name" value="INOS145TPRIP"/>
</dbReference>
<dbReference type="GO" id="GO:0016020">
    <property type="term" value="C:membrane"/>
    <property type="evidence" value="ECO:0007669"/>
    <property type="project" value="UniProtKB-SubCell"/>
</dbReference>
<accession>A0A7L1P250</accession>
<comment type="caution">
    <text evidence="8">The sequence shown here is derived from an EMBL/GenBank/DDBJ whole genome shotgun (WGS) entry which is preliminary data.</text>
</comment>
<dbReference type="InterPro" id="IPR024810">
    <property type="entry name" value="MAB21L/cGLR"/>
</dbReference>
<reference evidence="8 9" key="1">
    <citation type="submission" date="2019-09" db="EMBL/GenBank/DDBJ databases">
        <title>Bird 10,000 Genomes (B10K) Project - Family phase.</title>
        <authorList>
            <person name="Zhang G."/>
        </authorList>
    </citation>
    <scope>NUCLEOTIDE SEQUENCE [LARGE SCALE GENOMIC DNA]</scope>
    <source>
        <strain evidence="8">B10K-DU-002-35</strain>
        <tissue evidence="8">Muscle</tissue>
    </source>
</reference>
<evidence type="ECO:0000256" key="5">
    <source>
        <dbReference type="ARBA" id="ARBA00022989"/>
    </source>
</evidence>
<feature type="non-terminal residue" evidence="8">
    <location>
        <position position="375"/>
    </location>
</feature>
<keyword evidence="9" id="KW-1185">Reference proteome</keyword>
<comment type="similarity">
    <text evidence="2">Belongs to the ITPRIP family.</text>
</comment>